<name>A0A075WBI2_ARCFL</name>
<dbReference type="KEGG" id="afg:AFULGI_00000360"/>
<dbReference type="AlphaFoldDB" id="A0A075WBI2"/>
<proteinExistence type="predicted"/>
<protein>
    <submittedName>
        <fullName evidence="1">SipW-cognate class signal peptide</fullName>
    </submittedName>
</protein>
<dbReference type="NCBIfam" id="TIGR04088">
    <property type="entry name" value="cognate_SipW"/>
    <property type="match status" value="1"/>
</dbReference>
<dbReference type="InterPro" id="IPR023833">
    <property type="entry name" value="Signal_pept_SipW-depend-type"/>
</dbReference>
<dbReference type="GeneID" id="24793596"/>
<dbReference type="RefSeq" id="WP_048094758.1">
    <property type="nucleotide sequence ID" value="NZ_CP006577.1"/>
</dbReference>
<dbReference type="HOGENOM" id="CLU_1607054_0_0_2"/>
<accession>A0A075WBI2</accession>
<reference evidence="1 2" key="1">
    <citation type="submission" date="2013-07" db="EMBL/GenBank/DDBJ databases">
        <title>Genome of Archaeoglobus fulgidus.</title>
        <authorList>
            <person name="Fiebig A."/>
            <person name="Birkeland N.-K."/>
        </authorList>
    </citation>
    <scope>NUCLEOTIDE SEQUENCE [LARGE SCALE GENOMIC DNA]</scope>
    <source>
        <strain evidence="1 2">DSM 8774</strain>
    </source>
</reference>
<sequence length="165" mass="17196">MKKFGVLFVAMLVALGLVGATYAYWSDTLTVSGTVGMGNLDVVITSAETTATETYDVATEQDCLIADDGKSVTCNIINAYPGYTATVSVTVNNDGSIPVKPADPDISADDYLDVGSCTWDGLDANGVIAVGSSATMSCTVQVLDGAAENANYEYTITVQFNQFNA</sequence>
<evidence type="ECO:0000313" key="1">
    <source>
        <dbReference type="EMBL" id="AIG96882.1"/>
    </source>
</evidence>
<dbReference type="EMBL" id="CP006577">
    <property type="protein sequence ID" value="AIG96882.1"/>
    <property type="molecule type" value="Genomic_DNA"/>
</dbReference>
<evidence type="ECO:0000313" key="2">
    <source>
        <dbReference type="Proteomes" id="UP000028501"/>
    </source>
</evidence>
<dbReference type="Proteomes" id="UP000028501">
    <property type="component" value="Chromosome"/>
</dbReference>
<organism evidence="1 2">
    <name type="scientific">Archaeoglobus fulgidus DSM 8774</name>
    <dbReference type="NCBI Taxonomy" id="1344584"/>
    <lineage>
        <taxon>Archaea</taxon>
        <taxon>Methanobacteriati</taxon>
        <taxon>Methanobacteriota</taxon>
        <taxon>Archaeoglobi</taxon>
        <taxon>Archaeoglobales</taxon>
        <taxon>Archaeoglobaceae</taxon>
        <taxon>Archaeoglobus</taxon>
    </lineage>
</organism>
<gene>
    <name evidence="1" type="ORF">AFULGI_00000360</name>
</gene>